<comment type="caution">
    <text evidence="2">The sequence shown here is derived from an EMBL/GenBank/DDBJ whole genome shotgun (WGS) entry which is preliminary data.</text>
</comment>
<evidence type="ECO:0000313" key="2">
    <source>
        <dbReference type="EMBL" id="KAK2769684.1"/>
    </source>
</evidence>
<dbReference type="EMBL" id="VYYT01000107">
    <property type="protein sequence ID" value="KAK2769684.1"/>
    <property type="molecule type" value="Genomic_DNA"/>
</dbReference>
<name>A0AAD9YJ76_COLKA</name>
<proteinExistence type="predicted"/>
<feature type="region of interest" description="Disordered" evidence="1">
    <location>
        <begin position="1"/>
        <end position="23"/>
    </location>
</feature>
<accession>A0AAD9YJ76</accession>
<reference evidence="2" key="1">
    <citation type="submission" date="2023-02" db="EMBL/GenBank/DDBJ databases">
        <title>Colletotrichum kahawae CIFC_Que2 genome sequencing and assembly.</title>
        <authorList>
            <person name="Baroncelli R."/>
        </authorList>
    </citation>
    <scope>NUCLEOTIDE SEQUENCE</scope>
    <source>
        <strain evidence="2">CIFC_Que2</strain>
    </source>
</reference>
<organism evidence="2 3">
    <name type="scientific">Colletotrichum kahawae</name>
    <name type="common">Coffee berry disease fungus</name>
    <dbReference type="NCBI Taxonomy" id="34407"/>
    <lineage>
        <taxon>Eukaryota</taxon>
        <taxon>Fungi</taxon>
        <taxon>Dikarya</taxon>
        <taxon>Ascomycota</taxon>
        <taxon>Pezizomycotina</taxon>
        <taxon>Sordariomycetes</taxon>
        <taxon>Hypocreomycetidae</taxon>
        <taxon>Glomerellales</taxon>
        <taxon>Glomerellaceae</taxon>
        <taxon>Colletotrichum</taxon>
        <taxon>Colletotrichum gloeosporioides species complex</taxon>
    </lineage>
</organism>
<evidence type="ECO:0000313" key="3">
    <source>
        <dbReference type="Proteomes" id="UP001281614"/>
    </source>
</evidence>
<protein>
    <submittedName>
        <fullName evidence="2">Uncharacterized protein</fullName>
    </submittedName>
</protein>
<dbReference type="AlphaFoldDB" id="A0AAD9YJ76"/>
<keyword evidence="3" id="KW-1185">Reference proteome</keyword>
<gene>
    <name evidence="2" type="ORF">CKAH01_15051</name>
</gene>
<evidence type="ECO:0000256" key="1">
    <source>
        <dbReference type="SAM" id="MobiDB-lite"/>
    </source>
</evidence>
<dbReference type="Proteomes" id="UP001281614">
    <property type="component" value="Unassembled WGS sequence"/>
</dbReference>
<sequence length="235" mass="25352">METGCHVLVEDASPPDGENSAPDECAPALWRSPGGIQTLASCHGRRWRGLLWLKPFYRQLQLCIGTARRQRVGRPKAIDTQRIVTNELSIAAGAPSRMRIEGVPRNPAPGLAEVAPRAESVNEQLARADGRGAGALERSIRGLRGAAGHRRVATCLLMGLDRRCWARPVDVGKGRTLADQGPQSAAILDSEQLASATDPVMLLQGHYNQVVVLSAPNCRYGIPVAPLYSRKGCHM</sequence>